<name>A0A2I0LEA1_PUNGR</name>
<comment type="caution">
    <text evidence="1">The sequence shown here is derived from an EMBL/GenBank/DDBJ whole genome shotgun (WGS) entry which is preliminary data.</text>
</comment>
<evidence type="ECO:0000313" key="1">
    <source>
        <dbReference type="EMBL" id="PKI78546.1"/>
    </source>
</evidence>
<keyword evidence="2" id="KW-1185">Reference proteome</keyword>
<dbReference type="EMBL" id="PGOL01000041">
    <property type="protein sequence ID" value="PKI78546.1"/>
    <property type="molecule type" value="Genomic_DNA"/>
</dbReference>
<gene>
    <name evidence="1" type="ORF">CRG98_001053</name>
</gene>
<proteinExistence type="predicted"/>
<dbReference type="Proteomes" id="UP000233551">
    <property type="component" value="Unassembled WGS sequence"/>
</dbReference>
<dbReference type="AlphaFoldDB" id="A0A2I0LEA1"/>
<reference evidence="1 2" key="1">
    <citation type="submission" date="2017-11" db="EMBL/GenBank/DDBJ databases">
        <title>De-novo sequencing of pomegranate (Punica granatum L.) genome.</title>
        <authorList>
            <person name="Akparov Z."/>
            <person name="Amiraslanov A."/>
            <person name="Hajiyeva S."/>
            <person name="Abbasov M."/>
            <person name="Kaur K."/>
            <person name="Hamwieh A."/>
            <person name="Solovyev V."/>
            <person name="Salamov A."/>
            <person name="Braich B."/>
            <person name="Kosarev P."/>
            <person name="Mahmoud A."/>
            <person name="Hajiyev E."/>
            <person name="Babayeva S."/>
            <person name="Izzatullayeva V."/>
            <person name="Mammadov A."/>
            <person name="Mammadov A."/>
            <person name="Sharifova S."/>
            <person name="Ojaghi J."/>
            <person name="Eynullazada K."/>
            <person name="Bayramov B."/>
            <person name="Abdulazimova A."/>
            <person name="Shahmuradov I."/>
        </authorList>
    </citation>
    <scope>NUCLEOTIDE SEQUENCE [LARGE SCALE GENOMIC DNA]</scope>
    <source>
        <strain evidence="2">cv. AG2017</strain>
        <tissue evidence="1">Leaf</tissue>
    </source>
</reference>
<protein>
    <submittedName>
        <fullName evidence="1">Uncharacterized protein</fullName>
    </submittedName>
</protein>
<evidence type="ECO:0000313" key="2">
    <source>
        <dbReference type="Proteomes" id="UP000233551"/>
    </source>
</evidence>
<sequence length="135" mass="15190">MGSTVSPVHFLHKTSRLMFIDTPKERGIKGTAVKYLAAQKIVYRKASERLSVVAIGEWRALAGSWKVLDVFVPRLRLGRLDRVAVCRSFGYLNLEGLDKVFLCDAHYGGKRCERICELIIHARGVGERDVFEVLG</sequence>
<accession>A0A2I0LEA1</accession>
<organism evidence="1 2">
    <name type="scientific">Punica granatum</name>
    <name type="common">Pomegranate</name>
    <dbReference type="NCBI Taxonomy" id="22663"/>
    <lineage>
        <taxon>Eukaryota</taxon>
        <taxon>Viridiplantae</taxon>
        <taxon>Streptophyta</taxon>
        <taxon>Embryophyta</taxon>
        <taxon>Tracheophyta</taxon>
        <taxon>Spermatophyta</taxon>
        <taxon>Magnoliopsida</taxon>
        <taxon>eudicotyledons</taxon>
        <taxon>Gunneridae</taxon>
        <taxon>Pentapetalae</taxon>
        <taxon>rosids</taxon>
        <taxon>malvids</taxon>
        <taxon>Myrtales</taxon>
        <taxon>Lythraceae</taxon>
        <taxon>Punica</taxon>
    </lineage>
</organism>